<comment type="cofactor">
    <cofactor evidence="1">
        <name>FAD</name>
        <dbReference type="ChEBI" id="CHEBI:57692"/>
    </cofactor>
</comment>
<reference evidence="8 9" key="1">
    <citation type="submission" date="2016-06" db="EMBL/GenBank/DDBJ databases">
        <authorList>
            <person name="Kjaerup R.B."/>
            <person name="Dalgaard T.S."/>
            <person name="Juul-Madsen H.R."/>
        </authorList>
    </citation>
    <scope>NUCLEOTIDE SEQUENCE [LARGE SCALE GENOMIC DNA]</scope>
    <source>
        <strain evidence="8 9">1276495.2</strain>
    </source>
</reference>
<sequence length="370" mass="39457">MPATEVDDLRRVVRDYLSETSSSETVRRLMVTDSGFDATAWRQIARELGLTGIAVPEEWGGAGAGMAELAVVLEEMGATLLCSPYFATVVLATQAIVASGDRSAIERFIPQFLDGSSTGTLILDGRLDAWDPAAVTIRAEPDGAVHRIHGQAPLVLDGHTADVVLVAARTGAGISLFAAQGRSEGLRRTGLTTLDRTRKVARVEFDGVPAELIGTDGDAAAYLGRTADEAVVALAAEQVGAAQRCLDMAVDYAKRRIQFGRAIGSFQAVKHRCADMLVLVEGARSAAMHAAEVAEADELAIAASVAKMVCSEAFLQLSLDNMRIHGGIGFTWEHDAHLYVRRAKASQLIFGTPDYHAERLATLLLMKGQQ</sequence>
<feature type="domain" description="Acyl-CoA dehydrogenase/oxidase N-terminal" evidence="7">
    <location>
        <begin position="6"/>
        <end position="115"/>
    </location>
</feature>
<evidence type="ECO:0000256" key="3">
    <source>
        <dbReference type="ARBA" id="ARBA00022630"/>
    </source>
</evidence>
<name>A0A1A3KXK1_MYCAS</name>
<dbReference type="InterPro" id="IPR013786">
    <property type="entry name" value="AcylCoA_DH/ox_N"/>
</dbReference>
<keyword evidence="5" id="KW-0560">Oxidoreductase</keyword>
<evidence type="ECO:0000256" key="4">
    <source>
        <dbReference type="ARBA" id="ARBA00022827"/>
    </source>
</evidence>
<dbReference type="SUPFAM" id="SSF56645">
    <property type="entry name" value="Acyl-CoA dehydrogenase NM domain-like"/>
    <property type="match status" value="1"/>
</dbReference>
<dbReference type="Gene3D" id="1.10.540.10">
    <property type="entry name" value="Acyl-CoA dehydrogenase/oxidase, N-terminal domain"/>
    <property type="match status" value="1"/>
</dbReference>
<dbReference type="Pfam" id="PF02771">
    <property type="entry name" value="Acyl-CoA_dh_N"/>
    <property type="match status" value="1"/>
</dbReference>
<dbReference type="GO" id="GO:0003995">
    <property type="term" value="F:acyl-CoA dehydrogenase activity"/>
    <property type="evidence" value="ECO:0007669"/>
    <property type="project" value="TreeGrafter"/>
</dbReference>
<dbReference type="Pfam" id="PF00441">
    <property type="entry name" value="Acyl-CoA_dh_1"/>
    <property type="match status" value="1"/>
</dbReference>
<dbReference type="InterPro" id="IPR009075">
    <property type="entry name" value="AcylCo_DH/oxidase_C"/>
</dbReference>
<dbReference type="Gene3D" id="1.20.140.10">
    <property type="entry name" value="Butyryl-CoA Dehydrogenase, subunit A, domain 3"/>
    <property type="match status" value="1"/>
</dbReference>
<dbReference type="EMBL" id="LZLM01000014">
    <property type="protein sequence ID" value="OBJ89942.1"/>
    <property type="molecule type" value="Genomic_DNA"/>
</dbReference>
<dbReference type="InterPro" id="IPR046373">
    <property type="entry name" value="Acyl-CoA_Oxase/DH_mid-dom_sf"/>
</dbReference>
<dbReference type="RefSeq" id="WP_065138235.1">
    <property type="nucleotide sequence ID" value="NZ_LZLM01000014.1"/>
</dbReference>
<dbReference type="Gene3D" id="2.40.110.10">
    <property type="entry name" value="Butyryl-CoA Dehydrogenase, subunit A, domain 2"/>
    <property type="match status" value="1"/>
</dbReference>
<evidence type="ECO:0000256" key="1">
    <source>
        <dbReference type="ARBA" id="ARBA00001974"/>
    </source>
</evidence>
<comment type="caution">
    <text evidence="8">The sequence shown here is derived from an EMBL/GenBank/DDBJ whole genome shotgun (WGS) entry which is preliminary data.</text>
</comment>
<protein>
    <submittedName>
        <fullName evidence="8">Acyl-CoA dehydrogenase</fullName>
    </submittedName>
</protein>
<proteinExistence type="inferred from homology"/>
<dbReference type="SUPFAM" id="SSF47203">
    <property type="entry name" value="Acyl-CoA dehydrogenase C-terminal domain-like"/>
    <property type="match status" value="1"/>
</dbReference>
<dbReference type="AlphaFoldDB" id="A0A1A3KXK1"/>
<dbReference type="CDD" id="cd00567">
    <property type="entry name" value="ACAD"/>
    <property type="match status" value="1"/>
</dbReference>
<feature type="domain" description="Acyl-CoA dehydrogenase/oxidase C-terminal" evidence="6">
    <location>
        <begin position="232"/>
        <end position="362"/>
    </location>
</feature>
<evidence type="ECO:0000313" key="9">
    <source>
        <dbReference type="Proteomes" id="UP000093925"/>
    </source>
</evidence>
<dbReference type="PANTHER" id="PTHR43884">
    <property type="entry name" value="ACYL-COA DEHYDROGENASE"/>
    <property type="match status" value="1"/>
</dbReference>
<dbReference type="InterPro" id="IPR009100">
    <property type="entry name" value="AcylCoA_DH/oxidase_NM_dom_sf"/>
</dbReference>
<keyword evidence="4" id="KW-0274">FAD</keyword>
<dbReference type="Proteomes" id="UP000093925">
    <property type="component" value="Unassembled WGS sequence"/>
</dbReference>
<evidence type="ECO:0000259" key="7">
    <source>
        <dbReference type="Pfam" id="PF02771"/>
    </source>
</evidence>
<dbReference type="InterPro" id="IPR037069">
    <property type="entry name" value="AcylCoA_DH/ox_N_sf"/>
</dbReference>
<evidence type="ECO:0000313" key="8">
    <source>
        <dbReference type="EMBL" id="OBJ89942.1"/>
    </source>
</evidence>
<gene>
    <name evidence="8" type="ORF">A5640_25430</name>
</gene>
<organism evidence="8 9">
    <name type="scientific">Mycobacterium asiaticum</name>
    <dbReference type="NCBI Taxonomy" id="1790"/>
    <lineage>
        <taxon>Bacteria</taxon>
        <taxon>Bacillati</taxon>
        <taxon>Actinomycetota</taxon>
        <taxon>Actinomycetes</taxon>
        <taxon>Mycobacteriales</taxon>
        <taxon>Mycobacteriaceae</taxon>
        <taxon>Mycobacterium</taxon>
    </lineage>
</organism>
<dbReference type="InterPro" id="IPR036250">
    <property type="entry name" value="AcylCo_DH-like_C"/>
</dbReference>
<comment type="similarity">
    <text evidence="2">Belongs to the acyl-CoA dehydrogenase family.</text>
</comment>
<evidence type="ECO:0000259" key="6">
    <source>
        <dbReference type="Pfam" id="PF00441"/>
    </source>
</evidence>
<accession>A0A1A3KXK1</accession>
<evidence type="ECO:0000256" key="2">
    <source>
        <dbReference type="ARBA" id="ARBA00009347"/>
    </source>
</evidence>
<dbReference type="GO" id="GO:0050660">
    <property type="term" value="F:flavin adenine dinucleotide binding"/>
    <property type="evidence" value="ECO:0007669"/>
    <property type="project" value="InterPro"/>
</dbReference>
<keyword evidence="3" id="KW-0285">Flavoprotein</keyword>
<dbReference type="PANTHER" id="PTHR43884:SF20">
    <property type="entry name" value="ACYL-COA DEHYDROGENASE FADE28"/>
    <property type="match status" value="1"/>
</dbReference>
<evidence type="ECO:0000256" key="5">
    <source>
        <dbReference type="ARBA" id="ARBA00023002"/>
    </source>
</evidence>